<dbReference type="InterPro" id="IPR050226">
    <property type="entry name" value="NagZ_Beta-hexosaminidase"/>
</dbReference>
<comment type="similarity">
    <text evidence="1">Belongs to the glycosyl hydrolase 3 family.</text>
</comment>
<dbReference type="InterPro" id="IPR036962">
    <property type="entry name" value="Glyco_hydro_3_N_sf"/>
</dbReference>
<sequence>MTTFASGTDTLTRDALTVLQPGFTGTTAPDWLLRRLGEGLASVGLFGRNIATPEQLASLTAQLRAERDDVLVAIDEEGGDVTRLEVRTGSSFPGNHALGAVDDVELTRDVALELGRRLAACGVNLNWAPSADVNSNPGNPVIGVRSFGADPDLVARHTAAYVTGLQSAGVAACTKHFPGHGDTAVDSHHALPRIDVDAATLRERELAPFRAAITAGTRSIMTAHILVPALDPERPATLSRRILTDLLRGELGYDGLIVTDGMEMQAIAGTYGIERGSVLALAAGADAICVGGGLADDATVRRLRDALVTAVRTGELPEERLAEAAERVRGMAAWTASASASTSVPASASASVSPVSPVSALSPSATSAGTSAADGTAVGSAGAAVGVAAGQPAGDVTGPPAGDPAGDPAGHPAGHPAESVPGSVTGTGSRGAAARDVGLRAARRALRLTGAEHFTPLTEAPYVAALTPVANIAVGDETPWGVAAELSRLLPGTETGSYAGEEAAAAALASAGPRRIVAVVRDEHRHPWMAATLDTLLAARPDTIVVEMGLPQATPRGALHIATHGAARVCGRAAAEVIAGV</sequence>
<dbReference type="AlphaFoldDB" id="A0A0L8LJ68"/>
<dbReference type="GO" id="GO:0005975">
    <property type="term" value="P:carbohydrate metabolic process"/>
    <property type="evidence" value="ECO:0007669"/>
    <property type="project" value="InterPro"/>
</dbReference>
<dbReference type="GO" id="GO:0004553">
    <property type="term" value="F:hydrolase activity, hydrolyzing O-glycosyl compounds"/>
    <property type="evidence" value="ECO:0007669"/>
    <property type="project" value="InterPro"/>
</dbReference>
<evidence type="ECO:0000256" key="4">
    <source>
        <dbReference type="SAM" id="MobiDB-lite"/>
    </source>
</evidence>
<dbReference type="PANTHER" id="PTHR30480">
    <property type="entry name" value="BETA-HEXOSAMINIDASE-RELATED"/>
    <property type="match status" value="1"/>
</dbReference>
<feature type="region of interest" description="Disordered" evidence="4">
    <location>
        <begin position="348"/>
        <end position="376"/>
    </location>
</feature>
<dbReference type="RefSeq" id="WP_030038229.1">
    <property type="nucleotide sequence ID" value="NZ_KL575587.1"/>
</dbReference>
<evidence type="ECO:0000256" key="2">
    <source>
        <dbReference type="ARBA" id="ARBA00022801"/>
    </source>
</evidence>
<feature type="domain" description="Glycoside hydrolase family 3 N-terminal" evidence="5">
    <location>
        <begin position="39"/>
        <end position="328"/>
    </location>
</feature>
<dbReference type="PRINTS" id="PR00133">
    <property type="entry name" value="GLHYDRLASE3"/>
</dbReference>
<feature type="compositionally biased region" description="Low complexity" evidence="4">
    <location>
        <begin position="390"/>
        <end position="417"/>
    </location>
</feature>
<evidence type="ECO:0000256" key="1">
    <source>
        <dbReference type="ARBA" id="ARBA00005336"/>
    </source>
</evidence>
<name>A0A0L8LJ68_9ACTN</name>
<dbReference type="PANTHER" id="PTHR30480:SF16">
    <property type="entry name" value="GLYCOSIDE HYDROLASE FAMILY 3 DOMAIN PROTEIN"/>
    <property type="match status" value="1"/>
</dbReference>
<evidence type="ECO:0000259" key="5">
    <source>
        <dbReference type="Pfam" id="PF00933"/>
    </source>
</evidence>
<dbReference type="Pfam" id="PF00933">
    <property type="entry name" value="Glyco_hydro_3"/>
    <property type="match status" value="1"/>
</dbReference>
<evidence type="ECO:0000313" key="7">
    <source>
        <dbReference type="Proteomes" id="UP000037251"/>
    </source>
</evidence>
<keyword evidence="3" id="KW-0326">Glycosidase</keyword>
<feature type="region of interest" description="Disordered" evidence="4">
    <location>
        <begin position="390"/>
        <end position="432"/>
    </location>
</feature>
<dbReference type="FunFam" id="3.20.20.300:FF:000018">
    <property type="entry name" value="Sugar hydrolase"/>
    <property type="match status" value="1"/>
</dbReference>
<dbReference type="PATRIC" id="fig|67356.5.peg.2239"/>
<dbReference type="GO" id="GO:0009254">
    <property type="term" value="P:peptidoglycan turnover"/>
    <property type="evidence" value="ECO:0007669"/>
    <property type="project" value="TreeGrafter"/>
</dbReference>
<accession>A0A0L8LJ68</accession>
<evidence type="ECO:0000256" key="3">
    <source>
        <dbReference type="ARBA" id="ARBA00023295"/>
    </source>
</evidence>
<evidence type="ECO:0000313" key="6">
    <source>
        <dbReference type="EMBL" id="KOG38140.1"/>
    </source>
</evidence>
<dbReference type="STRING" id="67356.AQJ84_13720"/>
<dbReference type="OrthoDB" id="9805821at2"/>
<comment type="caution">
    <text evidence="6">The sequence shown here is derived from an EMBL/GenBank/DDBJ whole genome shotgun (WGS) entry which is preliminary data.</text>
</comment>
<proteinExistence type="inferred from homology"/>
<organism evidence="6 7">
    <name type="scientific">Streptomyces resistomycificus</name>
    <dbReference type="NCBI Taxonomy" id="67356"/>
    <lineage>
        <taxon>Bacteria</taxon>
        <taxon>Bacillati</taxon>
        <taxon>Actinomycetota</taxon>
        <taxon>Actinomycetes</taxon>
        <taxon>Kitasatosporales</taxon>
        <taxon>Streptomycetaceae</taxon>
        <taxon>Streptomyces</taxon>
        <taxon>Streptomyces aurantiacus group</taxon>
    </lineage>
</organism>
<dbReference type="eggNOG" id="COG1472">
    <property type="taxonomic scope" value="Bacteria"/>
</dbReference>
<reference evidence="7" key="1">
    <citation type="submission" date="2015-07" db="EMBL/GenBank/DDBJ databases">
        <authorList>
            <person name="Ju K.-S."/>
            <person name="Doroghazi J.R."/>
            <person name="Metcalf W.W."/>
        </authorList>
    </citation>
    <scope>NUCLEOTIDE SEQUENCE [LARGE SCALE GENOMIC DNA]</scope>
    <source>
        <strain evidence="7">NRRL 2290</strain>
    </source>
</reference>
<dbReference type="EMBL" id="LGUS01000094">
    <property type="protein sequence ID" value="KOG38140.1"/>
    <property type="molecule type" value="Genomic_DNA"/>
</dbReference>
<dbReference type="Gene3D" id="3.20.20.300">
    <property type="entry name" value="Glycoside hydrolase, family 3, N-terminal domain"/>
    <property type="match status" value="1"/>
</dbReference>
<keyword evidence="7" id="KW-1185">Reference proteome</keyword>
<dbReference type="InterPro" id="IPR017853">
    <property type="entry name" value="GH"/>
</dbReference>
<dbReference type="InterPro" id="IPR001764">
    <property type="entry name" value="Glyco_hydro_3_N"/>
</dbReference>
<gene>
    <name evidence="6" type="ORF">ADK37_10385</name>
</gene>
<dbReference type="SUPFAM" id="SSF51445">
    <property type="entry name" value="(Trans)glycosidases"/>
    <property type="match status" value="1"/>
</dbReference>
<protein>
    <submittedName>
        <fullName evidence="6">Sugar hydrolase</fullName>
    </submittedName>
</protein>
<dbReference type="Proteomes" id="UP000037251">
    <property type="component" value="Unassembled WGS sequence"/>
</dbReference>
<keyword evidence="2 6" id="KW-0378">Hydrolase</keyword>